<dbReference type="Proteomes" id="UP000223281">
    <property type="component" value="Segment"/>
</dbReference>
<name>A0A1W6DY11_9CAUD</name>
<proteinExistence type="predicted"/>
<accession>A0A1W6DY11</accession>
<dbReference type="EMBL" id="KY860935">
    <property type="protein sequence ID" value="ARK07746.1"/>
    <property type="molecule type" value="Genomic_DNA"/>
</dbReference>
<reference evidence="1 2" key="1">
    <citation type="submission" date="2017-04" db="EMBL/GenBank/DDBJ databases">
        <title>Complete Genome Sequence of Salmonella enterica serovar Typhimurium Bacteriophage LPST10, Isolated in China.</title>
        <authorList>
            <person name="Dong X."/>
            <person name="Huang C."/>
            <person name="Morsy M.K."/>
            <person name="Li Z."/>
            <person name="Zhou Y."/>
            <person name="Willias S.P."/>
            <person name="Abdelnabby H."/>
            <person name="Liu J."/>
            <person name="Wang X."/>
            <person name="Li J."/>
        </authorList>
    </citation>
    <scope>NUCLEOTIDE SEQUENCE [LARGE SCALE GENOMIC DNA]</scope>
</reference>
<gene>
    <name evidence="1" type="ORF">LPST10_00014</name>
</gene>
<organism evidence="1 2">
    <name type="scientific">Salmonella phage LPST10</name>
    <dbReference type="NCBI Taxonomy" id="1973454"/>
    <lineage>
        <taxon>Viruses</taxon>
        <taxon>Duplodnaviria</taxon>
        <taxon>Heunggongvirae</taxon>
        <taxon>Uroviricota</taxon>
        <taxon>Caudoviricetes</taxon>
        <taxon>Skatevirus</taxon>
        <taxon>Skatevirus LPST10</taxon>
    </lineage>
</organism>
<keyword evidence="2" id="KW-1185">Reference proteome</keyword>
<evidence type="ECO:0000313" key="2">
    <source>
        <dbReference type="Proteomes" id="UP000223281"/>
    </source>
</evidence>
<protein>
    <submittedName>
        <fullName evidence="1">Uncharacterized protein</fullName>
    </submittedName>
</protein>
<sequence>MQQAITNRFSSGRTSCTYDCTISVLKYNNTRWRLSWP</sequence>
<evidence type="ECO:0000313" key="1">
    <source>
        <dbReference type="EMBL" id="ARK07746.1"/>
    </source>
</evidence>